<feature type="domain" description="ABM" evidence="1">
    <location>
        <begin position="8"/>
        <end position="68"/>
    </location>
</feature>
<organism evidence="2 3">
    <name type="scientific">Terrabacter lapilli</name>
    <dbReference type="NCBI Taxonomy" id="436231"/>
    <lineage>
        <taxon>Bacteria</taxon>
        <taxon>Bacillati</taxon>
        <taxon>Actinomycetota</taxon>
        <taxon>Actinomycetes</taxon>
        <taxon>Micrococcales</taxon>
        <taxon>Intrasporangiaceae</taxon>
        <taxon>Terrabacter</taxon>
    </lineage>
</organism>
<gene>
    <name evidence="2" type="ORF">GCM10009817_31540</name>
</gene>
<dbReference type="InterPro" id="IPR011008">
    <property type="entry name" value="Dimeric_a/b-barrel"/>
</dbReference>
<keyword evidence="3" id="KW-1185">Reference proteome</keyword>
<reference evidence="3" key="1">
    <citation type="journal article" date="2019" name="Int. J. Syst. Evol. Microbiol.">
        <title>The Global Catalogue of Microorganisms (GCM) 10K type strain sequencing project: providing services to taxonomists for standard genome sequencing and annotation.</title>
        <authorList>
            <consortium name="The Broad Institute Genomics Platform"/>
            <consortium name="The Broad Institute Genome Sequencing Center for Infectious Disease"/>
            <person name="Wu L."/>
            <person name="Ma J."/>
        </authorList>
    </citation>
    <scope>NUCLEOTIDE SEQUENCE [LARGE SCALE GENOMIC DNA]</scope>
    <source>
        <strain evidence="3">JCM 15628</strain>
    </source>
</reference>
<sequence>MDEHIMTVISAVVPQDREADLVAAFEDLLHQPLPDGLLQTQLLRGAEGRWRVESLWRDRAALEAMRAATDAPAAPALFRGVGAQPTLAVFEVVAEGAAV</sequence>
<comment type="caution">
    <text evidence="2">The sequence shown here is derived from an EMBL/GenBank/DDBJ whole genome shotgun (WGS) entry which is preliminary data.</text>
</comment>
<name>A0ABP5DZK4_9MICO</name>
<proteinExistence type="predicted"/>
<evidence type="ECO:0000313" key="3">
    <source>
        <dbReference type="Proteomes" id="UP001500013"/>
    </source>
</evidence>
<evidence type="ECO:0000313" key="2">
    <source>
        <dbReference type="EMBL" id="GAA1987666.1"/>
    </source>
</evidence>
<protein>
    <recommendedName>
        <fullName evidence="1">ABM domain-containing protein</fullName>
    </recommendedName>
</protein>
<dbReference type="InterPro" id="IPR007138">
    <property type="entry name" value="ABM_dom"/>
</dbReference>
<dbReference type="EMBL" id="BAAAPU010000009">
    <property type="protein sequence ID" value="GAA1987666.1"/>
    <property type="molecule type" value="Genomic_DNA"/>
</dbReference>
<dbReference type="Proteomes" id="UP001500013">
    <property type="component" value="Unassembled WGS sequence"/>
</dbReference>
<dbReference type="Pfam" id="PF03992">
    <property type="entry name" value="ABM"/>
    <property type="match status" value="1"/>
</dbReference>
<evidence type="ECO:0000259" key="1">
    <source>
        <dbReference type="Pfam" id="PF03992"/>
    </source>
</evidence>
<dbReference type="SUPFAM" id="SSF54909">
    <property type="entry name" value="Dimeric alpha+beta barrel"/>
    <property type="match status" value="1"/>
</dbReference>
<dbReference type="RefSeq" id="WP_344065347.1">
    <property type="nucleotide sequence ID" value="NZ_BAAAPU010000009.1"/>
</dbReference>
<accession>A0ABP5DZK4</accession>